<reference evidence="3 4" key="1">
    <citation type="submission" date="2020-04" db="EMBL/GenBank/DDBJ databases">
        <title>MicrobeNet Type strains.</title>
        <authorList>
            <person name="Nicholson A.C."/>
        </authorList>
    </citation>
    <scope>NUCLEOTIDE SEQUENCE [LARGE SCALE GENOMIC DNA]</scope>
    <source>
        <strain evidence="3 4">DSM 22768</strain>
    </source>
</reference>
<accession>A0A7X9LDC0</accession>
<dbReference type="CDD" id="cd01109">
    <property type="entry name" value="HTH_YyaN"/>
    <property type="match status" value="1"/>
</dbReference>
<proteinExistence type="predicted"/>
<dbReference type="GO" id="GO:0003677">
    <property type="term" value="F:DNA binding"/>
    <property type="evidence" value="ECO:0007669"/>
    <property type="project" value="UniProtKB-KW"/>
</dbReference>
<evidence type="ECO:0000259" key="2">
    <source>
        <dbReference type="PROSITE" id="PS50937"/>
    </source>
</evidence>
<dbReference type="PANTHER" id="PTHR30204:SF98">
    <property type="entry name" value="HTH-TYPE TRANSCRIPTIONAL REGULATOR ADHR"/>
    <property type="match status" value="1"/>
</dbReference>
<gene>
    <name evidence="3" type="ORF">HHO37_03085</name>
</gene>
<dbReference type="Gene3D" id="1.10.1660.10">
    <property type="match status" value="1"/>
</dbReference>
<feature type="domain" description="HTH merR-type" evidence="2">
    <location>
        <begin position="1"/>
        <end position="67"/>
    </location>
</feature>
<dbReference type="PROSITE" id="PS50937">
    <property type="entry name" value="HTH_MERR_2"/>
    <property type="match status" value="1"/>
</dbReference>
<evidence type="ECO:0000313" key="4">
    <source>
        <dbReference type="Proteomes" id="UP000532121"/>
    </source>
</evidence>
<dbReference type="Pfam" id="PF13411">
    <property type="entry name" value="MerR_1"/>
    <property type="match status" value="1"/>
</dbReference>
<comment type="caution">
    <text evidence="3">The sequence shown here is derived from an EMBL/GenBank/DDBJ whole genome shotgun (WGS) entry which is preliminary data.</text>
</comment>
<evidence type="ECO:0000256" key="1">
    <source>
        <dbReference type="ARBA" id="ARBA00023125"/>
    </source>
</evidence>
<dbReference type="EMBL" id="JABASA010000005">
    <property type="protein sequence ID" value="NMD48682.1"/>
    <property type="molecule type" value="Genomic_DNA"/>
</dbReference>
<dbReference type="SUPFAM" id="SSF46955">
    <property type="entry name" value="Putative DNA-binding domain"/>
    <property type="match status" value="1"/>
</dbReference>
<dbReference type="SMART" id="SM00422">
    <property type="entry name" value="HTH_MERR"/>
    <property type="match status" value="1"/>
</dbReference>
<name>A0A7X9LDC0_STRRT</name>
<protein>
    <submittedName>
        <fullName evidence="3">MerR family transcriptional regulator</fullName>
    </submittedName>
</protein>
<dbReference type="AlphaFoldDB" id="A0A7X9LDC0"/>
<evidence type="ECO:0000313" key="3">
    <source>
        <dbReference type="EMBL" id="NMD48682.1"/>
    </source>
</evidence>
<dbReference type="RefSeq" id="WP_193523144.1">
    <property type="nucleotide sequence ID" value="NZ_JABASA010000005.1"/>
</dbReference>
<dbReference type="Proteomes" id="UP000532121">
    <property type="component" value="Unassembled WGS sequence"/>
</dbReference>
<organism evidence="3 4">
    <name type="scientific">Streptococcus ratti</name>
    <dbReference type="NCBI Taxonomy" id="1341"/>
    <lineage>
        <taxon>Bacteria</taxon>
        <taxon>Bacillati</taxon>
        <taxon>Bacillota</taxon>
        <taxon>Bacilli</taxon>
        <taxon>Lactobacillales</taxon>
        <taxon>Streptococcaceae</taxon>
        <taxon>Streptococcus</taxon>
    </lineage>
</organism>
<keyword evidence="1" id="KW-0238">DNA-binding</keyword>
<dbReference type="GO" id="GO:0003700">
    <property type="term" value="F:DNA-binding transcription factor activity"/>
    <property type="evidence" value="ECO:0007669"/>
    <property type="project" value="InterPro"/>
</dbReference>
<dbReference type="PANTHER" id="PTHR30204">
    <property type="entry name" value="REDOX-CYCLING DRUG-SENSING TRANSCRIPTIONAL ACTIVATOR SOXR"/>
    <property type="match status" value="1"/>
</dbReference>
<dbReference type="InterPro" id="IPR009061">
    <property type="entry name" value="DNA-bd_dom_put_sf"/>
</dbReference>
<sequence length="124" mass="14747">MKINEFAKKTGISASTLRYYEQKGFLKVKRINGIRDFEEKDLEYAAFIKRLKDMGMPLAQIKEYADLRYQGEKTTPERLKILEGHRLFLQKQLSQYQTYIEKLNEKTALYRSHITSSQQDNEFL</sequence>
<dbReference type="InterPro" id="IPR000551">
    <property type="entry name" value="MerR-type_HTH_dom"/>
</dbReference>
<dbReference type="InterPro" id="IPR047057">
    <property type="entry name" value="MerR_fam"/>
</dbReference>